<feature type="region of interest" description="Disordered" evidence="1">
    <location>
        <begin position="226"/>
        <end position="247"/>
    </location>
</feature>
<feature type="compositionally biased region" description="Polar residues" evidence="1">
    <location>
        <begin position="137"/>
        <end position="148"/>
    </location>
</feature>
<name>A0A0L9UY54_PHAAN</name>
<sequence length="267" mass="30233">MAIQGPKSGFISKIIETLIPNPSRQLPPRCSTANLSAIEPSRTTVVVAHHAHHHPCTSFSPDSHHQPSPPFIFSIRWHTIHETAALHLSFSRVLHVVTILSATRALPLQHRRCHGRNNLVVVARPSSTVNHHLRPTNPKTQKTQSGHSLSPPSRTTINITISRRRRNPMPIAPSTNGEIKLLHLRFLHRDIEHLFFHYLQSKHKEPEAAIDATERLLHSRNTTIKRTSSHGRLLHQPASPLCSHHHSRTLAKIPSRRRRMGNLFSQI</sequence>
<reference evidence="3" key="1">
    <citation type="journal article" date="2015" name="Proc. Natl. Acad. Sci. U.S.A.">
        <title>Genome sequencing of adzuki bean (Vigna angularis) provides insight into high starch and low fat accumulation and domestication.</title>
        <authorList>
            <person name="Yang K."/>
            <person name="Tian Z."/>
            <person name="Chen C."/>
            <person name="Luo L."/>
            <person name="Zhao B."/>
            <person name="Wang Z."/>
            <person name="Yu L."/>
            <person name="Li Y."/>
            <person name="Sun Y."/>
            <person name="Li W."/>
            <person name="Chen Y."/>
            <person name="Li Y."/>
            <person name="Zhang Y."/>
            <person name="Ai D."/>
            <person name="Zhao J."/>
            <person name="Shang C."/>
            <person name="Ma Y."/>
            <person name="Wu B."/>
            <person name="Wang M."/>
            <person name="Gao L."/>
            <person name="Sun D."/>
            <person name="Zhang P."/>
            <person name="Guo F."/>
            <person name="Wang W."/>
            <person name="Li Y."/>
            <person name="Wang J."/>
            <person name="Varshney R.K."/>
            <person name="Wang J."/>
            <person name="Ling H.Q."/>
            <person name="Wan P."/>
        </authorList>
    </citation>
    <scope>NUCLEOTIDE SEQUENCE</scope>
    <source>
        <strain evidence="3">cv. Jingnong 6</strain>
    </source>
</reference>
<gene>
    <name evidence="2" type="ORF">LR48_Vigan07g121100</name>
</gene>
<dbReference type="EMBL" id="CM003377">
    <property type="protein sequence ID" value="KOM47507.1"/>
    <property type="molecule type" value="Genomic_DNA"/>
</dbReference>
<organism evidence="2 3">
    <name type="scientific">Phaseolus angularis</name>
    <name type="common">Azuki bean</name>
    <name type="synonym">Vigna angularis</name>
    <dbReference type="NCBI Taxonomy" id="3914"/>
    <lineage>
        <taxon>Eukaryota</taxon>
        <taxon>Viridiplantae</taxon>
        <taxon>Streptophyta</taxon>
        <taxon>Embryophyta</taxon>
        <taxon>Tracheophyta</taxon>
        <taxon>Spermatophyta</taxon>
        <taxon>Magnoliopsida</taxon>
        <taxon>eudicotyledons</taxon>
        <taxon>Gunneridae</taxon>
        <taxon>Pentapetalae</taxon>
        <taxon>rosids</taxon>
        <taxon>fabids</taxon>
        <taxon>Fabales</taxon>
        <taxon>Fabaceae</taxon>
        <taxon>Papilionoideae</taxon>
        <taxon>50 kb inversion clade</taxon>
        <taxon>NPAAA clade</taxon>
        <taxon>indigoferoid/millettioid clade</taxon>
        <taxon>Phaseoleae</taxon>
        <taxon>Vigna</taxon>
    </lineage>
</organism>
<evidence type="ECO:0000256" key="1">
    <source>
        <dbReference type="SAM" id="MobiDB-lite"/>
    </source>
</evidence>
<evidence type="ECO:0000313" key="2">
    <source>
        <dbReference type="EMBL" id="KOM47507.1"/>
    </source>
</evidence>
<dbReference type="Gramene" id="KOM47507">
    <property type="protein sequence ID" value="KOM47507"/>
    <property type="gene ID" value="LR48_Vigan07g121100"/>
</dbReference>
<dbReference type="Proteomes" id="UP000053144">
    <property type="component" value="Chromosome 7"/>
</dbReference>
<evidence type="ECO:0000313" key="3">
    <source>
        <dbReference type="Proteomes" id="UP000053144"/>
    </source>
</evidence>
<protein>
    <submittedName>
        <fullName evidence="2">Uncharacterized protein</fullName>
    </submittedName>
</protein>
<accession>A0A0L9UY54</accession>
<dbReference type="AlphaFoldDB" id="A0A0L9UY54"/>
<proteinExistence type="predicted"/>
<feature type="region of interest" description="Disordered" evidence="1">
    <location>
        <begin position="129"/>
        <end position="155"/>
    </location>
</feature>